<dbReference type="SMART" id="SM00195">
    <property type="entry name" value="DSPc"/>
    <property type="match status" value="1"/>
</dbReference>
<dbReference type="GO" id="GO:0004721">
    <property type="term" value="F:phosphoprotein phosphatase activity"/>
    <property type="evidence" value="ECO:0007669"/>
    <property type="project" value="UniProtKB-KW"/>
</dbReference>
<evidence type="ECO:0000256" key="2">
    <source>
        <dbReference type="ARBA" id="ARBA00022912"/>
    </source>
</evidence>
<evidence type="ECO:0000313" key="6">
    <source>
        <dbReference type="Proteomes" id="UP001497525"/>
    </source>
</evidence>
<dbReference type="PANTHER" id="PTHR13071:SF4">
    <property type="entry name" value="SMALL RIBOSOMAL SUBUNIT PROTEIN MS22"/>
    <property type="match status" value="1"/>
</dbReference>
<dbReference type="SUPFAM" id="SSF52799">
    <property type="entry name" value="(Phosphotyrosine protein) phosphatases II"/>
    <property type="match status" value="1"/>
</dbReference>
<dbReference type="GO" id="GO:0003735">
    <property type="term" value="F:structural constituent of ribosome"/>
    <property type="evidence" value="ECO:0007669"/>
    <property type="project" value="TreeGrafter"/>
</dbReference>
<evidence type="ECO:0000259" key="3">
    <source>
        <dbReference type="PROSITE" id="PS50054"/>
    </source>
</evidence>
<dbReference type="InterPro" id="IPR000387">
    <property type="entry name" value="Tyr_Pase_dom"/>
</dbReference>
<dbReference type="PROSITE" id="PS50056">
    <property type="entry name" value="TYR_PHOSPHATASE_2"/>
    <property type="match status" value="1"/>
</dbReference>
<dbReference type="SMART" id="SM00404">
    <property type="entry name" value="PTPc_motif"/>
    <property type="match status" value="1"/>
</dbReference>
<dbReference type="PROSITE" id="PS00383">
    <property type="entry name" value="TYR_PHOSPHATASE_1"/>
    <property type="match status" value="1"/>
</dbReference>
<reference evidence="5" key="1">
    <citation type="submission" date="2024-06" db="EMBL/GenBank/DDBJ databases">
        <authorList>
            <person name="Liu X."/>
            <person name="Lenzi L."/>
            <person name="Haldenby T S."/>
            <person name="Uol C."/>
        </authorList>
    </citation>
    <scope>NUCLEOTIDE SEQUENCE</scope>
</reference>
<evidence type="ECO:0000259" key="4">
    <source>
        <dbReference type="PROSITE" id="PS50056"/>
    </source>
</evidence>
<dbReference type="EMBL" id="CAXLJL010000489">
    <property type="protein sequence ID" value="CAL5138256.1"/>
    <property type="molecule type" value="Genomic_DNA"/>
</dbReference>
<dbReference type="Proteomes" id="UP001497525">
    <property type="component" value="Unassembled WGS sequence"/>
</dbReference>
<comment type="caution">
    <text evidence="5">The sequence shown here is derived from an EMBL/GenBank/DDBJ whole genome shotgun (WGS) entry which is preliminary data.</text>
</comment>
<sequence>MSPKLLLSCFLKHGVFNGAPGHSGNVISALIYRLSSTQTSMALQNLFANPRIHNLLRLITYNNPDVVHQPHFRKLQQNTIKLLSDAELKTIVQFSSAFTSQRLQMPPVLASRPEDDHGKVISEDKKLQGLFPHNHKFVFTDISTNKTPRNRLIVIREPTGVLRHASASERDRINQIYFPLPGRKLRVPSMFEPDNLKRLLGLNWFPYILNRAVTQFEPDDPEYIRVCHTVYDHIGNLPWTSDAKEEGTALSSLHILRHTRHFGPLALYMIASLGKPGALIYEAISSQHFARLGWLLRLTVILRPSSAFALSFTESKTDMPPPIEMDANTILTDQAELQLTVDDIRRVLDSVQLFIEKEPLSASQKTLMQQSLQLSHEVLTSNQSESMAGCCVCWLQSLGQELVFYVTTAVAVVRRYLGRRPWYSRITPHLLLGALPLRSFWPKIEKTEHVTHVLSLLQPFEVKSFVVGPVEARARGLHHLSLPVRDFVGWPTLEQIDAGVAFIESCSAPNSSVYLHCKAGRTRSAFIAVCYIIYHDGVNVEEAVERIRACRPHIIFNKNQLDALNRYACIDADRKRSKIGYADDRIKRMPG</sequence>
<accession>A0AAV2TP32</accession>
<dbReference type="FunFam" id="3.90.190.10:FF:000157">
    <property type="entry name" value="Protein-tyrosine phosphatase"/>
    <property type="match status" value="1"/>
</dbReference>
<dbReference type="InterPro" id="IPR020422">
    <property type="entry name" value="TYR_PHOSPHATASE_DUAL_dom"/>
</dbReference>
<name>A0AAV2TP32_CALDB</name>
<dbReference type="InterPro" id="IPR019374">
    <property type="entry name" value="Ribosomal_mS22"/>
</dbReference>
<organism evidence="5 6">
    <name type="scientific">Calicophoron daubneyi</name>
    <name type="common">Rumen fluke</name>
    <name type="synonym">Paramphistomum daubneyi</name>
    <dbReference type="NCBI Taxonomy" id="300641"/>
    <lineage>
        <taxon>Eukaryota</taxon>
        <taxon>Metazoa</taxon>
        <taxon>Spiralia</taxon>
        <taxon>Lophotrochozoa</taxon>
        <taxon>Platyhelminthes</taxon>
        <taxon>Trematoda</taxon>
        <taxon>Digenea</taxon>
        <taxon>Plagiorchiida</taxon>
        <taxon>Pronocephalata</taxon>
        <taxon>Paramphistomoidea</taxon>
        <taxon>Paramphistomidae</taxon>
        <taxon>Calicophoron</taxon>
    </lineage>
</organism>
<evidence type="ECO:0000313" key="5">
    <source>
        <dbReference type="EMBL" id="CAL5138256.1"/>
    </source>
</evidence>
<dbReference type="Pfam" id="PF10245">
    <property type="entry name" value="MRP-S22"/>
    <property type="match status" value="1"/>
</dbReference>
<proteinExistence type="predicted"/>
<dbReference type="InterPro" id="IPR003595">
    <property type="entry name" value="Tyr_Pase_cat"/>
</dbReference>
<dbReference type="InterPro" id="IPR000340">
    <property type="entry name" value="Dual-sp_phosphatase_cat-dom"/>
</dbReference>
<dbReference type="Pfam" id="PF00782">
    <property type="entry name" value="DSPc"/>
    <property type="match status" value="1"/>
</dbReference>
<dbReference type="AlphaFoldDB" id="A0AAV2TP32"/>
<dbReference type="Gene3D" id="3.90.190.10">
    <property type="entry name" value="Protein tyrosine phosphatase superfamily"/>
    <property type="match status" value="1"/>
</dbReference>
<dbReference type="PROSITE" id="PS50054">
    <property type="entry name" value="TYR_PHOSPHATASE_DUAL"/>
    <property type="match status" value="1"/>
</dbReference>
<keyword evidence="1" id="KW-0378">Hydrolase</keyword>
<dbReference type="PANTHER" id="PTHR13071">
    <property type="entry name" value="MITOCHONDRIAL 28S RIBOSOMAL PROTEIN S22"/>
    <property type="match status" value="1"/>
</dbReference>
<protein>
    <submittedName>
        <fullName evidence="5">Uncharacterized protein</fullName>
    </submittedName>
</protein>
<dbReference type="GO" id="GO:0005763">
    <property type="term" value="C:mitochondrial small ribosomal subunit"/>
    <property type="evidence" value="ECO:0007669"/>
    <property type="project" value="TreeGrafter"/>
</dbReference>
<feature type="domain" description="Tyrosine specific protein phosphatases" evidence="4">
    <location>
        <begin position="494"/>
        <end position="562"/>
    </location>
</feature>
<dbReference type="InterPro" id="IPR016130">
    <property type="entry name" value="Tyr_Pase_AS"/>
</dbReference>
<evidence type="ECO:0000256" key="1">
    <source>
        <dbReference type="ARBA" id="ARBA00022801"/>
    </source>
</evidence>
<gene>
    <name evidence="5" type="ORF">CDAUBV1_LOCUS12860</name>
</gene>
<dbReference type="InterPro" id="IPR029021">
    <property type="entry name" value="Prot-tyrosine_phosphatase-like"/>
</dbReference>
<keyword evidence="2" id="KW-0904">Protein phosphatase</keyword>
<feature type="domain" description="Tyrosine-protein phosphatase" evidence="3">
    <location>
        <begin position="422"/>
        <end position="573"/>
    </location>
</feature>